<name>A0ACB8BTC8_9AGAM</name>
<keyword evidence="2" id="KW-1185">Reference proteome</keyword>
<reference evidence="1" key="1">
    <citation type="journal article" date="2021" name="New Phytol.">
        <title>Evolutionary innovations through gain and loss of genes in the ectomycorrhizal Boletales.</title>
        <authorList>
            <person name="Wu G."/>
            <person name="Miyauchi S."/>
            <person name="Morin E."/>
            <person name="Kuo A."/>
            <person name="Drula E."/>
            <person name="Varga T."/>
            <person name="Kohler A."/>
            <person name="Feng B."/>
            <person name="Cao Y."/>
            <person name="Lipzen A."/>
            <person name="Daum C."/>
            <person name="Hundley H."/>
            <person name="Pangilinan J."/>
            <person name="Johnson J."/>
            <person name="Barry K."/>
            <person name="LaButti K."/>
            <person name="Ng V."/>
            <person name="Ahrendt S."/>
            <person name="Min B."/>
            <person name="Choi I.G."/>
            <person name="Park H."/>
            <person name="Plett J.M."/>
            <person name="Magnuson J."/>
            <person name="Spatafora J.W."/>
            <person name="Nagy L.G."/>
            <person name="Henrissat B."/>
            <person name="Grigoriev I.V."/>
            <person name="Yang Z.L."/>
            <person name="Xu J."/>
            <person name="Martin F.M."/>
        </authorList>
    </citation>
    <scope>NUCLEOTIDE SEQUENCE</scope>
    <source>
        <strain evidence="1">KUC20120723A-06</strain>
    </source>
</reference>
<organism evidence="1 2">
    <name type="scientific">Leucogyrophana mollusca</name>
    <dbReference type="NCBI Taxonomy" id="85980"/>
    <lineage>
        <taxon>Eukaryota</taxon>
        <taxon>Fungi</taxon>
        <taxon>Dikarya</taxon>
        <taxon>Basidiomycota</taxon>
        <taxon>Agaricomycotina</taxon>
        <taxon>Agaricomycetes</taxon>
        <taxon>Agaricomycetidae</taxon>
        <taxon>Boletales</taxon>
        <taxon>Boletales incertae sedis</taxon>
        <taxon>Leucogyrophana</taxon>
    </lineage>
</organism>
<evidence type="ECO:0000313" key="1">
    <source>
        <dbReference type="EMBL" id="KAH7928153.1"/>
    </source>
</evidence>
<protein>
    <submittedName>
        <fullName evidence="1">Uncharacterized protein</fullName>
    </submittedName>
</protein>
<dbReference type="EMBL" id="MU266356">
    <property type="protein sequence ID" value="KAH7928153.1"/>
    <property type="molecule type" value="Genomic_DNA"/>
</dbReference>
<comment type="caution">
    <text evidence="1">The sequence shown here is derived from an EMBL/GenBank/DDBJ whole genome shotgun (WGS) entry which is preliminary data.</text>
</comment>
<accession>A0ACB8BTC8</accession>
<gene>
    <name evidence="1" type="ORF">BV22DRAFT_1030973</name>
</gene>
<sequence>MSIPTGTTPTEIKELESYLLDLPLIHYFTLAATVFYVWDFVLTFPQEVKLLWATKWNVTRSLFFVNRYFALGATIVATFFSLDTSPTKYIGIAYGNYSIVGLVLVGNIEIILLRRLFALFDHQKHVVIPLIMLFVVVFGSMLGMAITESIFSEAHEYVFFGACAGTLPGWFYMFWSPLMIFDFILVALAGYKSVHHYRQVPNKNWSGARLMKTLARDSFVYFLCNFAICLINVLLWKLAPAQYIYLGASWIMVIPPVSANHLLINMDKSRYTADGTVDSRDKESSHTDSTLDV</sequence>
<dbReference type="Proteomes" id="UP000790709">
    <property type="component" value="Unassembled WGS sequence"/>
</dbReference>
<evidence type="ECO:0000313" key="2">
    <source>
        <dbReference type="Proteomes" id="UP000790709"/>
    </source>
</evidence>
<proteinExistence type="predicted"/>